<keyword evidence="13" id="KW-0675">Receptor</keyword>
<keyword evidence="5" id="KW-0418">Kinase</keyword>
<evidence type="ECO:0000256" key="2">
    <source>
        <dbReference type="ARBA" id="ARBA00004479"/>
    </source>
</evidence>
<keyword evidence="5" id="KW-0808">Transferase</keyword>
<dbReference type="Gene3D" id="1.10.510.10">
    <property type="entry name" value="Transferase(Phosphotransferase) domain 1"/>
    <property type="match status" value="1"/>
</dbReference>
<feature type="transmembrane region" description="Helical" evidence="16">
    <location>
        <begin position="310"/>
        <end position="331"/>
    </location>
</feature>
<feature type="signal peptide" evidence="17">
    <location>
        <begin position="1"/>
        <end position="25"/>
    </location>
</feature>
<dbReference type="GO" id="GO:0004674">
    <property type="term" value="F:protein serine/threonine kinase activity"/>
    <property type="evidence" value="ECO:0007669"/>
    <property type="project" value="UniProtKB-KW"/>
</dbReference>
<dbReference type="PROSITE" id="PS00307">
    <property type="entry name" value="LECTIN_LEGUME_BETA"/>
    <property type="match status" value="1"/>
</dbReference>
<proteinExistence type="predicted"/>
<dbReference type="GO" id="GO:0005524">
    <property type="term" value="F:ATP binding"/>
    <property type="evidence" value="ECO:0007669"/>
    <property type="project" value="UniProtKB-KW"/>
</dbReference>
<sequence length="542" mass="59728">MMFSAHSKLFCLLFFIFTFTSPSYSIPFLPKDNFTLLGDAFFRNNNISLTQEFNCSSSSSDFFTSLGFGRALYVYPIRFLDFSANVTASFACRFTFSIKASPSCSFGDGIAFLITSNAGKFDISAGHMGLPEFAPEAEDSFLAVEFDTSFNPSLGDINGNHIGVDVNKVISFASVDAVANRVDLKSGKPMTAWIEYNDALKMIHVWVGYSQVRPPSPILATQIDLSKQFKEFMHVGFSASNGEGSAAHVIDGWRFKTFGFLSSPLQKDPVGEGDCLMCSTEDSSREKDFSDGSNDQVRTGTGAFTLESGVLVALIAIVVVAVFSLMVWFWVRKRRYTSGRSDFRMRKVPTMLTLSEIRSATKGFNPNRIIGEGATAMVYEGILPSGKQVAVKRFSPMNGIDCFMTEKTDVYSFGVVVLEVATGRRSVDDDGIVAVDFVWGMWERRKLLEAADSRLRGKFDMVGMQRMLKVGLCCVNPNCEKRPTVKEAARMLRGEVPVPVLPARKPTMTICAALAGDSERDGGDENVGVEDQPWMTPMSRFS</sequence>
<evidence type="ECO:0000256" key="12">
    <source>
        <dbReference type="ARBA" id="ARBA00023136"/>
    </source>
</evidence>
<evidence type="ECO:0000256" key="3">
    <source>
        <dbReference type="ARBA" id="ARBA00012513"/>
    </source>
</evidence>
<dbReference type="InterPro" id="IPR011009">
    <property type="entry name" value="Kinase-like_dom_sf"/>
</dbReference>
<organism evidence="19 20">
    <name type="scientific">Dillenia turbinata</name>
    <dbReference type="NCBI Taxonomy" id="194707"/>
    <lineage>
        <taxon>Eukaryota</taxon>
        <taxon>Viridiplantae</taxon>
        <taxon>Streptophyta</taxon>
        <taxon>Embryophyta</taxon>
        <taxon>Tracheophyta</taxon>
        <taxon>Spermatophyta</taxon>
        <taxon>Magnoliopsida</taxon>
        <taxon>eudicotyledons</taxon>
        <taxon>Gunneridae</taxon>
        <taxon>Pentapetalae</taxon>
        <taxon>Dilleniales</taxon>
        <taxon>Dilleniaceae</taxon>
        <taxon>Dillenia</taxon>
    </lineage>
</organism>
<evidence type="ECO:0000256" key="5">
    <source>
        <dbReference type="ARBA" id="ARBA00022527"/>
    </source>
</evidence>
<evidence type="ECO:0000313" key="20">
    <source>
        <dbReference type="Proteomes" id="UP001370490"/>
    </source>
</evidence>
<keyword evidence="12 16" id="KW-0472">Membrane</keyword>
<keyword evidence="7 17" id="KW-0732">Signal</keyword>
<comment type="caution">
    <text evidence="19">The sequence shown here is derived from an EMBL/GenBank/DDBJ whole genome shotgun (WGS) entry which is preliminary data.</text>
</comment>
<dbReference type="SUPFAM" id="SSF49899">
    <property type="entry name" value="Concanavalin A-like lectins/glucanases"/>
    <property type="match status" value="1"/>
</dbReference>
<keyword evidence="5" id="KW-0723">Serine/threonine-protein kinase</keyword>
<dbReference type="SUPFAM" id="SSF56112">
    <property type="entry name" value="Protein kinase-like (PK-like)"/>
    <property type="match status" value="2"/>
</dbReference>
<accession>A0AAN8ZJC8</accession>
<name>A0AAN8ZJC8_9MAGN</name>
<evidence type="ECO:0000256" key="17">
    <source>
        <dbReference type="SAM" id="SignalP"/>
    </source>
</evidence>
<keyword evidence="14" id="KW-0325">Glycoprotein</keyword>
<dbReference type="EMBL" id="JBAMMX010000005">
    <property type="protein sequence ID" value="KAK6940021.1"/>
    <property type="molecule type" value="Genomic_DNA"/>
</dbReference>
<keyword evidence="8" id="KW-0430">Lectin</keyword>
<dbReference type="Proteomes" id="UP001370490">
    <property type="component" value="Unassembled WGS sequence"/>
</dbReference>
<evidence type="ECO:0000256" key="10">
    <source>
        <dbReference type="ARBA" id="ARBA00022840"/>
    </source>
</evidence>
<evidence type="ECO:0000256" key="1">
    <source>
        <dbReference type="ARBA" id="ARBA00004236"/>
    </source>
</evidence>
<keyword evidence="20" id="KW-1185">Reference proteome</keyword>
<evidence type="ECO:0000256" key="14">
    <source>
        <dbReference type="ARBA" id="ARBA00023180"/>
    </source>
</evidence>
<evidence type="ECO:0000313" key="19">
    <source>
        <dbReference type="EMBL" id="KAK6940021.1"/>
    </source>
</evidence>
<dbReference type="InterPro" id="IPR050528">
    <property type="entry name" value="L-type_Lectin-RKs"/>
</dbReference>
<gene>
    <name evidence="19" type="ORF">RJ641_029552</name>
</gene>
<evidence type="ECO:0000256" key="13">
    <source>
        <dbReference type="ARBA" id="ARBA00023170"/>
    </source>
</evidence>
<keyword evidence="9" id="KW-0547">Nucleotide-binding</keyword>
<evidence type="ECO:0000256" key="9">
    <source>
        <dbReference type="ARBA" id="ARBA00022741"/>
    </source>
</evidence>
<feature type="chain" id="PRO_5042967387" description="non-specific serine/threonine protein kinase" evidence="17">
    <location>
        <begin position="26"/>
        <end position="542"/>
    </location>
</feature>
<dbReference type="InterPro" id="IPR013320">
    <property type="entry name" value="ConA-like_dom_sf"/>
</dbReference>
<reference evidence="19 20" key="1">
    <citation type="submission" date="2023-12" db="EMBL/GenBank/DDBJ databases">
        <title>A high-quality genome assembly for Dillenia turbinata (Dilleniales).</title>
        <authorList>
            <person name="Chanderbali A."/>
        </authorList>
    </citation>
    <scope>NUCLEOTIDE SEQUENCE [LARGE SCALE GENOMIC DNA]</scope>
    <source>
        <strain evidence="19">LSX21</strain>
        <tissue evidence="19">Leaf</tissue>
    </source>
</reference>
<evidence type="ECO:0000256" key="8">
    <source>
        <dbReference type="ARBA" id="ARBA00022734"/>
    </source>
</evidence>
<dbReference type="CDD" id="cd06899">
    <property type="entry name" value="lectin_legume_LecRK_Arcelin_ConA"/>
    <property type="match status" value="1"/>
</dbReference>
<keyword evidence="10" id="KW-0067">ATP-binding</keyword>
<dbReference type="Pfam" id="PF00139">
    <property type="entry name" value="Lectin_legB"/>
    <property type="match status" value="1"/>
</dbReference>
<evidence type="ECO:0000256" key="7">
    <source>
        <dbReference type="ARBA" id="ARBA00022729"/>
    </source>
</evidence>
<dbReference type="PANTHER" id="PTHR27007">
    <property type="match status" value="1"/>
</dbReference>
<dbReference type="InterPro" id="IPR001220">
    <property type="entry name" value="Legume_lectin_dom"/>
</dbReference>
<dbReference type="GO" id="GO:0030246">
    <property type="term" value="F:carbohydrate binding"/>
    <property type="evidence" value="ECO:0007669"/>
    <property type="project" value="UniProtKB-KW"/>
</dbReference>
<keyword evidence="11 16" id="KW-1133">Transmembrane helix</keyword>
<dbReference type="Gene3D" id="2.60.120.200">
    <property type="match status" value="1"/>
</dbReference>
<keyword evidence="6 16" id="KW-0812">Transmembrane</keyword>
<evidence type="ECO:0000256" key="16">
    <source>
        <dbReference type="SAM" id="Phobius"/>
    </source>
</evidence>
<feature type="region of interest" description="Disordered" evidence="15">
    <location>
        <begin position="517"/>
        <end position="542"/>
    </location>
</feature>
<comment type="subcellular location">
    <subcellularLocation>
        <location evidence="1">Cell membrane</location>
    </subcellularLocation>
    <subcellularLocation>
        <location evidence="2">Membrane</location>
        <topology evidence="2">Single-pass type I membrane protein</topology>
    </subcellularLocation>
</comment>
<dbReference type="EC" id="2.7.11.1" evidence="3"/>
<dbReference type="AlphaFoldDB" id="A0AAN8ZJC8"/>
<evidence type="ECO:0000256" key="15">
    <source>
        <dbReference type="SAM" id="MobiDB-lite"/>
    </source>
</evidence>
<feature type="domain" description="Legume lectin" evidence="18">
    <location>
        <begin position="30"/>
        <end position="257"/>
    </location>
</feature>
<evidence type="ECO:0000256" key="11">
    <source>
        <dbReference type="ARBA" id="ARBA00022989"/>
    </source>
</evidence>
<keyword evidence="4" id="KW-1003">Cell membrane</keyword>
<protein>
    <recommendedName>
        <fullName evidence="3">non-specific serine/threonine protein kinase</fullName>
        <ecNumber evidence="3">2.7.11.1</ecNumber>
    </recommendedName>
</protein>
<evidence type="ECO:0000259" key="18">
    <source>
        <dbReference type="Pfam" id="PF00139"/>
    </source>
</evidence>
<dbReference type="InterPro" id="IPR019825">
    <property type="entry name" value="Lectin_legB_Mn/Ca_BS"/>
</dbReference>
<evidence type="ECO:0000256" key="6">
    <source>
        <dbReference type="ARBA" id="ARBA00022692"/>
    </source>
</evidence>
<dbReference type="GO" id="GO:0005886">
    <property type="term" value="C:plasma membrane"/>
    <property type="evidence" value="ECO:0007669"/>
    <property type="project" value="UniProtKB-SubCell"/>
</dbReference>
<evidence type="ECO:0000256" key="4">
    <source>
        <dbReference type="ARBA" id="ARBA00022475"/>
    </source>
</evidence>